<evidence type="ECO:0000256" key="1">
    <source>
        <dbReference type="SAM" id="MobiDB-lite"/>
    </source>
</evidence>
<organism evidence="2 3">
    <name type="scientific">Tardiphaga robiniae</name>
    <dbReference type="NCBI Taxonomy" id="943830"/>
    <lineage>
        <taxon>Bacteria</taxon>
        <taxon>Pseudomonadati</taxon>
        <taxon>Pseudomonadota</taxon>
        <taxon>Alphaproteobacteria</taxon>
        <taxon>Hyphomicrobiales</taxon>
        <taxon>Nitrobacteraceae</taxon>
        <taxon>Tardiphaga</taxon>
    </lineage>
</organism>
<dbReference type="Gene3D" id="3.90.25.10">
    <property type="entry name" value="UDP-galactose 4-epimerase, domain 1"/>
    <property type="match status" value="1"/>
</dbReference>
<name>A0A7G6U504_9BRAD</name>
<evidence type="ECO:0000313" key="3">
    <source>
        <dbReference type="Proteomes" id="UP000515291"/>
    </source>
</evidence>
<feature type="region of interest" description="Disordered" evidence="1">
    <location>
        <begin position="46"/>
        <end position="73"/>
    </location>
</feature>
<dbReference type="PANTHER" id="PTHR47129:SF1">
    <property type="entry name" value="NMRA-LIKE DOMAIN-CONTAINING PROTEIN"/>
    <property type="match status" value="1"/>
</dbReference>
<dbReference type="AlphaFoldDB" id="A0A7G6U504"/>
<dbReference type="InterPro" id="IPR052718">
    <property type="entry name" value="NmrA-type_oxidoreductase"/>
</dbReference>
<feature type="compositionally biased region" description="Basic and acidic residues" evidence="1">
    <location>
        <begin position="55"/>
        <end position="73"/>
    </location>
</feature>
<dbReference type="KEGG" id="trb:HB776_24975"/>
<reference evidence="3" key="1">
    <citation type="journal article" date="2020" name="Mol. Plant Microbe">
        <title>Rhizobial microsymbionts of the narrowly endemic Oxytropis species growing in Kamchatka are characterized by significant genetic diversity and possess a set of genes that are associated with T3SS and T6SS secretion systems and can affect the development of symbiosis.</title>
        <authorList>
            <person name="Safronova V."/>
            <person name="Guro P."/>
            <person name="Sazanova A."/>
            <person name="Kuznetsova I."/>
            <person name="Belimov A."/>
            <person name="Yakubov V."/>
            <person name="Chirak E."/>
            <person name="Afonin A."/>
            <person name="Gogolev Y."/>
            <person name="Andronov E."/>
            <person name="Tikhonovich I."/>
        </authorList>
    </citation>
    <scope>NUCLEOTIDE SEQUENCE [LARGE SCALE GENOMIC DNA]</scope>
    <source>
        <strain evidence="3">581</strain>
    </source>
</reference>
<protein>
    <submittedName>
        <fullName evidence="2">Uncharacterized protein</fullName>
    </submittedName>
</protein>
<dbReference type="EMBL" id="CP050292">
    <property type="protein sequence ID" value="QND74086.1"/>
    <property type="molecule type" value="Genomic_DNA"/>
</dbReference>
<dbReference type="RefSeq" id="WP_184512642.1">
    <property type="nucleotide sequence ID" value="NZ_CP050292.1"/>
</dbReference>
<proteinExistence type="predicted"/>
<evidence type="ECO:0000313" key="2">
    <source>
        <dbReference type="EMBL" id="QND74086.1"/>
    </source>
</evidence>
<sequence length="143" mass="15184">MAFHRASGARRQTPAIAASGRRHLLAGVTGIEGGASGLNLREAALSPVDQAGQRPEGRLSQRRQPIFDRKQSDKTVPYVRLPEAEFKAILLNAGLPEELAELIATSNTAAADGALFDDSHTLSKLIGRKTTPFATTIAEALKA</sequence>
<accession>A0A7G6U504</accession>
<dbReference type="PANTHER" id="PTHR47129">
    <property type="entry name" value="QUINONE OXIDOREDUCTASE 2"/>
    <property type="match status" value="1"/>
</dbReference>
<dbReference type="Proteomes" id="UP000515291">
    <property type="component" value="Chromosome"/>
</dbReference>
<gene>
    <name evidence="2" type="ORF">HB776_24975</name>
</gene>